<comment type="caution">
    <text evidence="8">The sequence shown here is derived from an EMBL/GenBank/DDBJ whole genome shotgun (WGS) entry which is preliminary data.</text>
</comment>
<dbReference type="OrthoDB" id="9775724at2"/>
<organism evidence="8 9">
    <name type="scientific">Rheinheimera mesophila</name>
    <dbReference type="NCBI Taxonomy" id="1547515"/>
    <lineage>
        <taxon>Bacteria</taxon>
        <taxon>Pseudomonadati</taxon>
        <taxon>Pseudomonadota</taxon>
        <taxon>Gammaproteobacteria</taxon>
        <taxon>Chromatiales</taxon>
        <taxon>Chromatiaceae</taxon>
        <taxon>Rheinheimera</taxon>
    </lineage>
</organism>
<feature type="transmembrane region" description="Helical" evidence="6">
    <location>
        <begin position="36"/>
        <end position="54"/>
    </location>
</feature>
<dbReference type="InterPro" id="IPR050445">
    <property type="entry name" value="Bact_polysacc_biosynth/exp"/>
</dbReference>
<name>A0A3P3QQX8_9GAMM</name>
<evidence type="ECO:0000313" key="8">
    <source>
        <dbReference type="EMBL" id="RRJ23148.1"/>
    </source>
</evidence>
<evidence type="ECO:0000256" key="4">
    <source>
        <dbReference type="ARBA" id="ARBA00022989"/>
    </source>
</evidence>
<evidence type="ECO:0000256" key="3">
    <source>
        <dbReference type="ARBA" id="ARBA00022692"/>
    </source>
</evidence>
<dbReference type="GO" id="GO:0004713">
    <property type="term" value="F:protein tyrosine kinase activity"/>
    <property type="evidence" value="ECO:0007669"/>
    <property type="project" value="TreeGrafter"/>
</dbReference>
<keyword evidence="4 6" id="KW-1133">Transmembrane helix</keyword>
<dbReference type="InterPro" id="IPR003856">
    <property type="entry name" value="LPS_length_determ_N"/>
</dbReference>
<sequence>MKSKDSNMANAELTLTRSDDEIDLRELFSAIWKGKWLIIVISCISAVIAVIYALSLPNIYKSEALLAPAAEQKSAGLSGQLGGLAALAGVSLGSGAGVDKTALAIEVIKSRDFLGRFIEQRIQLQDLMAVKSWDLSTNTLYYETELYDPQQQKWLRDVKPPRQAKPSAQEAYKKLLELLTVNQDPTTGMVKLSIEHISPYIAQSWVQMLIADLNLEMKKRDIDEAEKSIAYLQQQITQTTIADLRTALYSLIEEQTKTLMLANVRDEYVFKIIDTPLVPEEKMGPARAMLVILITFLGGFVGIVAAILRQQLRQNRNLK</sequence>
<protein>
    <submittedName>
        <fullName evidence="8">LPS O-antigen length regulator</fullName>
    </submittedName>
</protein>
<keyword evidence="5 6" id="KW-0472">Membrane</keyword>
<dbReference type="Pfam" id="PF02706">
    <property type="entry name" value="Wzz"/>
    <property type="match status" value="1"/>
</dbReference>
<evidence type="ECO:0000256" key="6">
    <source>
        <dbReference type="SAM" id="Phobius"/>
    </source>
</evidence>
<keyword evidence="9" id="KW-1185">Reference proteome</keyword>
<proteinExistence type="predicted"/>
<gene>
    <name evidence="8" type="ORF">EIK76_03420</name>
</gene>
<evidence type="ECO:0000313" key="9">
    <source>
        <dbReference type="Proteomes" id="UP000276260"/>
    </source>
</evidence>
<keyword evidence="2" id="KW-1003">Cell membrane</keyword>
<comment type="subcellular location">
    <subcellularLocation>
        <location evidence="1">Cell membrane</location>
        <topology evidence="1">Multi-pass membrane protein</topology>
    </subcellularLocation>
</comment>
<keyword evidence="3 6" id="KW-0812">Transmembrane</keyword>
<dbReference type="RefSeq" id="WP_046520380.1">
    <property type="nucleotide sequence ID" value="NZ_LAVS01000033.1"/>
</dbReference>
<accession>A0A3P3QQX8</accession>
<evidence type="ECO:0000259" key="7">
    <source>
        <dbReference type="Pfam" id="PF02706"/>
    </source>
</evidence>
<reference evidence="8 9" key="1">
    <citation type="submission" date="2018-11" db="EMBL/GenBank/DDBJ databases">
        <title>Draft genome analysis of Rheinheimera mesophila isolated from an industrial waste site.</title>
        <authorList>
            <person name="Yu Q."/>
            <person name="Qi Y."/>
            <person name="Zhang H."/>
            <person name="Lu Y."/>
            <person name="Pu J."/>
        </authorList>
    </citation>
    <scope>NUCLEOTIDE SEQUENCE [LARGE SCALE GENOMIC DNA]</scope>
    <source>
        <strain evidence="8 9">IITR13</strain>
    </source>
</reference>
<feature type="domain" description="Polysaccharide chain length determinant N-terminal" evidence="7">
    <location>
        <begin position="20"/>
        <end position="120"/>
    </location>
</feature>
<evidence type="ECO:0000256" key="5">
    <source>
        <dbReference type="ARBA" id="ARBA00023136"/>
    </source>
</evidence>
<evidence type="ECO:0000256" key="2">
    <source>
        <dbReference type="ARBA" id="ARBA00022475"/>
    </source>
</evidence>
<dbReference type="AlphaFoldDB" id="A0A3P3QQX8"/>
<evidence type="ECO:0000256" key="1">
    <source>
        <dbReference type="ARBA" id="ARBA00004651"/>
    </source>
</evidence>
<dbReference type="Proteomes" id="UP000276260">
    <property type="component" value="Unassembled WGS sequence"/>
</dbReference>
<dbReference type="EMBL" id="RRCF01000001">
    <property type="protein sequence ID" value="RRJ23148.1"/>
    <property type="molecule type" value="Genomic_DNA"/>
</dbReference>
<dbReference type="GO" id="GO:0005886">
    <property type="term" value="C:plasma membrane"/>
    <property type="evidence" value="ECO:0007669"/>
    <property type="project" value="UniProtKB-SubCell"/>
</dbReference>
<dbReference type="PANTHER" id="PTHR32309">
    <property type="entry name" value="TYROSINE-PROTEIN KINASE"/>
    <property type="match status" value="1"/>
</dbReference>
<dbReference type="PANTHER" id="PTHR32309:SF13">
    <property type="entry name" value="FERRIC ENTEROBACTIN TRANSPORT PROTEIN FEPE"/>
    <property type="match status" value="1"/>
</dbReference>
<feature type="transmembrane region" description="Helical" evidence="6">
    <location>
        <begin position="288"/>
        <end position="308"/>
    </location>
</feature>